<sequence length="103" mass="11804">MPRHTEKAQIQQHLDDLENAVIEEMLEDEPSSDSSADYFHDLLEDISRASESINMKRYLIDRGKGTAGRHKNDDILEDIIKRCPEEAVLVNGLLILFWTQPPS</sequence>
<dbReference type="EMBL" id="ML121556">
    <property type="protein sequence ID" value="RPB21889.1"/>
    <property type="molecule type" value="Genomic_DNA"/>
</dbReference>
<dbReference type="InParanoid" id="A0A3N4LK98"/>
<dbReference type="AlphaFoldDB" id="A0A3N4LK98"/>
<accession>A0A3N4LK98</accession>
<evidence type="ECO:0000313" key="2">
    <source>
        <dbReference type="Proteomes" id="UP000267821"/>
    </source>
</evidence>
<organism evidence="1 2">
    <name type="scientific">Terfezia boudieri ATCC MYA-4762</name>
    <dbReference type="NCBI Taxonomy" id="1051890"/>
    <lineage>
        <taxon>Eukaryota</taxon>
        <taxon>Fungi</taxon>
        <taxon>Dikarya</taxon>
        <taxon>Ascomycota</taxon>
        <taxon>Pezizomycotina</taxon>
        <taxon>Pezizomycetes</taxon>
        <taxon>Pezizales</taxon>
        <taxon>Pezizaceae</taxon>
        <taxon>Terfezia</taxon>
    </lineage>
</organism>
<reference evidence="1 2" key="1">
    <citation type="journal article" date="2018" name="Nat. Ecol. Evol.">
        <title>Pezizomycetes genomes reveal the molecular basis of ectomycorrhizal truffle lifestyle.</title>
        <authorList>
            <person name="Murat C."/>
            <person name="Payen T."/>
            <person name="Noel B."/>
            <person name="Kuo A."/>
            <person name="Morin E."/>
            <person name="Chen J."/>
            <person name="Kohler A."/>
            <person name="Krizsan K."/>
            <person name="Balestrini R."/>
            <person name="Da Silva C."/>
            <person name="Montanini B."/>
            <person name="Hainaut M."/>
            <person name="Levati E."/>
            <person name="Barry K.W."/>
            <person name="Belfiori B."/>
            <person name="Cichocki N."/>
            <person name="Clum A."/>
            <person name="Dockter R.B."/>
            <person name="Fauchery L."/>
            <person name="Guy J."/>
            <person name="Iotti M."/>
            <person name="Le Tacon F."/>
            <person name="Lindquist E.A."/>
            <person name="Lipzen A."/>
            <person name="Malagnac F."/>
            <person name="Mello A."/>
            <person name="Molinier V."/>
            <person name="Miyauchi S."/>
            <person name="Poulain J."/>
            <person name="Riccioni C."/>
            <person name="Rubini A."/>
            <person name="Sitrit Y."/>
            <person name="Splivallo R."/>
            <person name="Traeger S."/>
            <person name="Wang M."/>
            <person name="Zifcakova L."/>
            <person name="Wipf D."/>
            <person name="Zambonelli A."/>
            <person name="Paolocci F."/>
            <person name="Nowrousian M."/>
            <person name="Ottonello S."/>
            <person name="Baldrian P."/>
            <person name="Spatafora J.W."/>
            <person name="Henrissat B."/>
            <person name="Nagy L.G."/>
            <person name="Aury J.M."/>
            <person name="Wincker P."/>
            <person name="Grigoriev I.V."/>
            <person name="Bonfante P."/>
            <person name="Martin F.M."/>
        </authorList>
    </citation>
    <scope>NUCLEOTIDE SEQUENCE [LARGE SCALE GENOMIC DNA]</scope>
    <source>
        <strain evidence="1 2">ATCC MYA-4762</strain>
    </source>
</reference>
<protein>
    <submittedName>
        <fullName evidence="1">Uncharacterized protein</fullName>
    </submittedName>
</protein>
<keyword evidence="2" id="KW-1185">Reference proteome</keyword>
<evidence type="ECO:0000313" key="1">
    <source>
        <dbReference type="EMBL" id="RPB21889.1"/>
    </source>
</evidence>
<gene>
    <name evidence="1" type="ORF">L211DRAFT_409655</name>
</gene>
<name>A0A3N4LK98_9PEZI</name>
<proteinExistence type="predicted"/>
<dbReference type="Proteomes" id="UP000267821">
    <property type="component" value="Unassembled WGS sequence"/>
</dbReference>